<sequence>MKSASKKEIIMDTAESLFYQHGFHAVGVKSILDQVGVAPMTMYYHFQSKEILTQEILKRRGERYIQFLDEKINRENSLTTYVDSLIKAHMDWLKNDGFNGCLFLRAKQEYEGINEEIAAISKGHKQRMLNTMEKDVQLFGASSTVGKQLFMILEGITSAAQISSLEEVEETAGILAKNLYTDM</sequence>
<dbReference type="Gene3D" id="1.10.357.10">
    <property type="entry name" value="Tetracycline Repressor, domain 2"/>
    <property type="match status" value="1"/>
</dbReference>
<dbReference type="InterPro" id="IPR009057">
    <property type="entry name" value="Homeodomain-like_sf"/>
</dbReference>
<dbReference type="EMBL" id="FOXD01000008">
    <property type="protein sequence ID" value="SFP67998.1"/>
    <property type="molecule type" value="Genomic_DNA"/>
</dbReference>
<dbReference type="Proteomes" id="UP000198892">
    <property type="component" value="Unassembled WGS sequence"/>
</dbReference>
<dbReference type="SUPFAM" id="SSF46689">
    <property type="entry name" value="Homeodomain-like"/>
    <property type="match status" value="1"/>
</dbReference>
<keyword evidence="7" id="KW-1185">Reference proteome</keyword>
<reference evidence="7" key="1">
    <citation type="submission" date="2016-10" db="EMBL/GenBank/DDBJ databases">
        <authorList>
            <person name="Varghese N."/>
            <person name="Submissions S."/>
        </authorList>
    </citation>
    <scope>NUCLEOTIDE SEQUENCE [LARGE SCALE GENOMIC DNA]</scope>
    <source>
        <strain evidence="7">S7</strain>
    </source>
</reference>
<evidence type="ECO:0000256" key="3">
    <source>
        <dbReference type="ARBA" id="ARBA00023163"/>
    </source>
</evidence>
<dbReference type="PANTHER" id="PTHR47506:SF1">
    <property type="entry name" value="HTH-TYPE TRANSCRIPTIONAL REGULATOR YJDC"/>
    <property type="match status" value="1"/>
</dbReference>
<evidence type="ECO:0000313" key="6">
    <source>
        <dbReference type="EMBL" id="SFP67998.1"/>
    </source>
</evidence>
<dbReference type="AlphaFoldDB" id="A0A1I5SB41"/>
<evidence type="ECO:0000256" key="4">
    <source>
        <dbReference type="PROSITE-ProRule" id="PRU00335"/>
    </source>
</evidence>
<dbReference type="PRINTS" id="PR00455">
    <property type="entry name" value="HTHTETR"/>
</dbReference>
<dbReference type="InterPro" id="IPR001647">
    <property type="entry name" value="HTH_TetR"/>
</dbReference>
<dbReference type="Pfam" id="PF00440">
    <property type="entry name" value="TetR_N"/>
    <property type="match status" value="1"/>
</dbReference>
<dbReference type="OrthoDB" id="116240at2"/>
<accession>A0A1I5SB41</accession>
<dbReference type="GO" id="GO:0003677">
    <property type="term" value="F:DNA binding"/>
    <property type="evidence" value="ECO:0007669"/>
    <property type="project" value="UniProtKB-UniRule"/>
</dbReference>
<proteinExistence type="predicted"/>
<dbReference type="PANTHER" id="PTHR47506">
    <property type="entry name" value="TRANSCRIPTIONAL REGULATORY PROTEIN"/>
    <property type="match status" value="1"/>
</dbReference>
<keyword evidence="1" id="KW-0805">Transcription regulation</keyword>
<dbReference type="RefSeq" id="WP_093336856.1">
    <property type="nucleotide sequence ID" value="NZ_FOXD01000008.1"/>
</dbReference>
<feature type="DNA-binding region" description="H-T-H motif" evidence="4">
    <location>
        <begin position="27"/>
        <end position="46"/>
    </location>
</feature>
<keyword evidence="3" id="KW-0804">Transcription</keyword>
<keyword evidence="2 4" id="KW-0238">DNA-binding</keyword>
<gene>
    <name evidence="6" type="ORF">SAMN05518683_108121</name>
</gene>
<feature type="domain" description="HTH tetR-type" evidence="5">
    <location>
        <begin position="4"/>
        <end position="64"/>
    </location>
</feature>
<evidence type="ECO:0000256" key="1">
    <source>
        <dbReference type="ARBA" id="ARBA00023015"/>
    </source>
</evidence>
<evidence type="ECO:0000259" key="5">
    <source>
        <dbReference type="PROSITE" id="PS50977"/>
    </source>
</evidence>
<organism evidence="6 7">
    <name type="scientific">Salibacterium halotolerans</name>
    <dbReference type="NCBI Taxonomy" id="1884432"/>
    <lineage>
        <taxon>Bacteria</taxon>
        <taxon>Bacillati</taxon>
        <taxon>Bacillota</taxon>
        <taxon>Bacilli</taxon>
        <taxon>Bacillales</taxon>
        <taxon>Bacillaceae</taxon>
    </lineage>
</organism>
<name>A0A1I5SB41_9BACI</name>
<dbReference type="STRING" id="1884432.SAMN05518683_108121"/>
<evidence type="ECO:0000313" key="7">
    <source>
        <dbReference type="Proteomes" id="UP000198892"/>
    </source>
</evidence>
<evidence type="ECO:0000256" key="2">
    <source>
        <dbReference type="ARBA" id="ARBA00023125"/>
    </source>
</evidence>
<dbReference type="PROSITE" id="PS50977">
    <property type="entry name" value="HTH_TETR_2"/>
    <property type="match status" value="1"/>
</dbReference>
<protein>
    <submittedName>
        <fullName evidence="6">DNA-binding transcriptional regulator, AcrR family</fullName>
    </submittedName>
</protein>